<keyword evidence="13" id="KW-1185">Reference proteome</keyword>
<comment type="catalytic activity">
    <reaction evidence="7">
        <text>L-threonyl-[protein] + ATP = O-phospho-L-threonyl-[protein] + ADP + H(+)</text>
        <dbReference type="Rhea" id="RHEA:46608"/>
        <dbReference type="Rhea" id="RHEA-COMP:11060"/>
        <dbReference type="Rhea" id="RHEA-COMP:11605"/>
        <dbReference type="ChEBI" id="CHEBI:15378"/>
        <dbReference type="ChEBI" id="CHEBI:30013"/>
        <dbReference type="ChEBI" id="CHEBI:30616"/>
        <dbReference type="ChEBI" id="CHEBI:61977"/>
        <dbReference type="ChEBI" id="CHEBI:456216"/>
        <dbReference type="EC" id="2.7.11.11"/>
    </reaction>
</comment>
<organism evidence="12 13">
    <name type="scientific">Rhynchosporium secalis</name>
    <name type="common">Barley scald fungus</name>
    <dbReference type="NCBI Taxonomy" id="38038"/>
    <lineage>
        <taxon>Eukaryota</taxon>
        <taxon>Fungi</taxon>
        <taxon>Dikarya</taxon>
        <taxon>Ascomycota</taxon>
        <taxon>Pezizomycotina</taxon>
        <taxon>Leotiomycetes</taxon>
        <taxon>Helotiales</taxon>
        <taxon>Ploettnerulaceae</taxon>
        <taxon>Rhynchosporium</taxon>
    </lineage>
</organism>
<dbReference type="InterPro" id="IPR000719">
    <property type="entry name" value="Prot_kinase_dom"/>
</dbReference>
<dbReference type="PROSITE" id="PS51285">
    <property type="entry name" value="AGC_KINASE_CTER"/>
    <property type="match status" value="1"/>
</dbReference>
<dbReference type="InterPro" id="IPR000961">
    <property type="entry name" value="AGC-kinase_C"/>
</dbReference>
<dbReference type="EC" id="2.7.11.11" evidence="1"/>
<dbReference type="FunFam" id="1.10.510.10:FF:000005">
    <property type="entry name" value="cAMP-dependent protein kinase catalytic subunit alpha"/>
    <property type="match status" value="1"/>
</dbReference>
<evidence type="ECO:0000256" key="3">
    <source>
        <dbReference type="ARBA" id="ARBA00022679"/>
    </source>
</evidence>
<dbReference type="CDD" id="cd05580">
    <property type="entry name" value="STKc_PKA_like"/>
    <property type="match status" value="1"/>
</dbReference>
<dbReference type="Gene3D" id="1.10.510.10">
    <property type="entry name" value="Transferase(Phosphotransferase) domain 1"/>
    <property type="match status" value="1"/>
</dbReference>
<keyword evidence="2" id="KW-0723">Serine/threonine-protein kinase</keyword>
<evidence type="ECO:0000256" key="4">
    <source>
        <dbReference type="ARBA" id="ARBA00022741"/>
    </source>
</evidence>
<dbReference type="InterPro" id="IPR008271">
    <property type="entry name" value="Ser/Thr_kinase_AS"/>
</dbReference>
<dbReference type="AlphaFoldDB" id="A0A1E1MPI8"/>
<reference evidence="13" key="1">
    <citation type="submission" date="2016-03" db="EMBL/GenBank/DDBJ databases">
        <authorList>
            <person name="Guldener U."/>
        </authorList>
    </citation>
    <scope>NUCLEOTIDE SEQUENCE [LARGE SCALE GENOMIC DNA]</scope>
</reference>
<proteinExistence type="predicted"/>
<evidence type="ECO:0000256" key="1">
    <source>
        <dbReference type="ARBA" id="ARBA00012444"/>
    </source>
</evidence>
<protein>
    <recommendedName>
        <fullName evidence="1">cAMP-dependent protein kinase</fullName>
        <ecNumber evidence="1">2.7.11.11</ecNumber>
    </recommendedName>
</protein>
<comment type="catalytic activity">
    <reaction evidence="8">
        <text>L-seryl-[protein] + ATP = O-phospho-L-seryl-[protein] + ADP + H(+)</text>
        <dbReference type="Rhea" id="RHEA:17989"/>
        <dbReference type="Rhea" id="RHEA-COMP:9863"/>
        <dbReference type="Rhea" id="RHEA-COMP:11604"/>
        <dbReference type="ChEBI" id="CHEBI:15378"/>
        <dbReference type="ChEBI" id="CHEBI:29999"/>
        <dbReference type="ChEBI" id="CHEBI:30616"/>
        <dbReference type="ChEBI" id="CHEBI:83421"/>
        <dbReference type="ChEBI" id="CHEBI:456216"/>
        <dbReference type="EC" id="2.7.11.11"/>
    </reaction>
</comment>
<feature type="domain" description="AGC-kinase C-terminal" evidence="11">
    <location>
        <begin position="370"/>
        <end position="427"/>
    </location>
</feature>
<dbReference type="PANTHER" id="PTHR24353">
    <property type="entry name" value="CYCLIC NUCLEOTIDE-DEPENDENT PROTEIN KINASE"/>
    <property type="match status" value="1"/>
</dbReference>
<evidence type="ECO:0000256" key="8">
    <source>
        <dbReference type="ARBA" id="ARBA00047454"/>
    </source>
</evidence>
<keyword evidence="5 12" id="KW-0418">Kinase</keyword>
<dbReference type="GO" id="GO:0005524">
    <property type="term" value="F:ATP binding"/>
    <property type="evidence" value="ECO:0007669"/>
    <property type="project" value="UniProtKB-KW"/>
</dbReference>
<dbReference type="Pfam" id="PF00069">
    <property type="entry name" value="Pkinase"/>
    <property type="match status" value="1"/>
</dbReference>
<keyword evidence="6" id="KW-0067">ATP-binding</keyword>
<evidence type="ECO:0000256" key="6">
    <source>
        <dbReference type="ARBA" id="ARBA00022840"/>
    </source>
</evidence>
<evidence type="ECO:0000256" key="7">
    <source>
        <dbReference type="ARBA" id="ARBA00047292"/>
    </source>
</evidence>
<dbReference type="Proteomes" id="UP000177625">
    <property type="component" value="Unassembled WGS sequence"/>
</dbReference>
<feature type="compositionally biased region" description="Basic and acidic residues" evidence="9">
    <location>
        <begin position="60"/>
        <end position="70"/>
    </location>
</feature>
<gene>
    <name evidence="12" type="ORF">RSE6_11680</name>
</gene>
<dbReference type="InterPro" id="IPR011009">
    <property type="entry name" value="Kinase-like_dom_sf"/>
</dbReference>
<evidence type="ECO:0000256" key="9">
    <source>
        <dbReference type="SAM" id="MobiDB-lite"/>
    </source>
</evidence>
<dbReference type="GO" id="GO:0005829">
    <property type="term" value="C:cytosol"/>
    <property type="evidence" value="ECO:0007669"/>
    <property type="project" value="TreeGrafter"/>
</dbReference>
<dbReference type="SUPFAM" id="SSF56112">
    <property type="entry name" value="Protein kinase-like (PK-like)"/>
    <property type="match status" value="1"/>
</dbReference>
<sequence>MAFKLSRSATHSIHEIASGLIHHHKSRQEPCSQEDHDKEKAFVAQFAERRNTLPPEEVQQDPRNKDLGRQSRGLNVKDFELVRTLGTGMSTSPVAWTFARVWLVRLAKPAEEDREKVFALKVLRKVDVIKLKQVDHVNHERSVLADVAGHPFITTLITTFSDHESLYMLLDYCPGGEVFSYLRKAKRFDENTSRFYAAEIVLILEFLHEREGVAYRDLKPENLLLDAEGHIKLVDFGFAKRLGNRETYTLCGTPEYLAPEVIQSKGHTTAVDWWALGILIFEFLTGYPPFWDQNPMEIYKKYLPSSTSSLHKANHVPTRIVTKEVRFPSDPVISPNAQSIIRAFCVVDRSKRLGNISGGAQRVKDHPFFEGINWEDVYYRKEKGPIIPPVRYPGDAQCFDLYPDEESSRERYNDEMAKKWDGHFRDF</sequence>
<evidence type="ECO:0000259" key="10">
    <source>
        <dbReference type="PROSITE" id="PS50011"/>
    </source>
</evidence>
<keyword evidence="3" id="KW-0808">Transferase</keyword>
<dbReference type="PANTHER" id="PTHR24353:SF37">
    <property type="entry name" value="CAMP-DEPENDENT PROTEIN KINASE CATALYTIC SUBUNIT PRKX"/>
    <property type="match status" value="1"/>
</dbReference>
<evidence type="ECO:0000313" key="12">
    <source>
        <dbReference type="EMBL" id="CZT50655.1"/>
    </source>
</evidence>
<name>A0A1E1MPI8_RHYSE</name>
<feature type="region of interest" description="Disordered" evidence="9">
    <location>
        <begin position="51"/>
        <end position="70"/>
    </location>
</feature>
<evidence type="ECO:0000256" key="5">
    <source>
        <dbReference type="ARBA" id="ARBA00022777"/>
    </source>
</evidence>
<dbReference type="GO" id="GO:0004691">
    <property type="term" value="F:cAMP-dependent protein kinase activity"/>
    <property type="evidence" value="ECO:0007669"/>
    <property type="project" value="UniProtKB-EC"/>
</dbReference>
<dbReference type="PROSITE" id="PS50011">
    <property type="entry name" value="PROTEIN_KINASE_DOM"/>
    <property type="match status" value="1"/>
</dbReference>
<keyword evidence="4" id="KW-0547">Nucleotide-binding</keyword>
<dbReference type="Gene3D" id="3.30.200.20">
    <property type="entry name" value="Phosphorylase Kinase, domain 1"/>
    <property type="match status" value="1"/>
</dbReference>
<dbReference type="GO" id="GO:0005952">
    <property type="term" value="C:cAMP-dependent protein kinase complex"/>
    <property type="evidence" value="ECO:0007669"/>
    <property type="project" value="TreeGrafter"/>
</dbReference>
<dbReference type="PROSITE" id="PS00108">
    <property type="entry name" value="PROTEIN_KINASE_ST"/>
    <property type="match status" value="1"/>
</dbReference>
<dbReference type="SMART" id="SM00220">
    <property type="entry name" value="S_TKc"/>
    <property type="match status" value="1"/>
</dbReference>
<dbReference type="EMBL" id="FJVC01000439">
    <property type="protein sequence ID" value="CZT50655.1"/>
    <property type="molecule type" value="Genomic_DNA"/>
</dbReference>
<evidence type="ECO:0000259" key="11">
    <source>
        <dbReference type="PROSITE" id="PS51285"/>
    </source>
</evidence>
<evidence type="ECO:0000313" key="13">
    <source>
        <dbReference type="Proteomes" id="UP000177625"/>
    </source>
</evidence>
<feature type="domain" description="Protein kinase" evidence="10">
    <location>
        <begin position="79"/>
        <end position="369"/>
    </location>
</feature>
<evidence type="ECO:0000256" key="2">
    <source>
        <dbReference type="ARBA" id="ARBA00022527"/>
    </source>
</evidence>
<accession>A0A1E1MPI8</accession>